<dbReference type="EMBL" id="UPXX01000027">
    <property type="protein sequence ID" value="VBB44526.1"/>
    <property type="molecule type" value="Genomic_DNA"/>
</dbReference>
<feature type="domain" description="Transglycosylase SLT" evidence="1">
    <location>
        <begin position="15"/>
        <end position="198"/>
    </location>
</feature>
<dbReference type="Gene3D" id="1.10.530.10">
    <property type="match status" value="1"/>
</dbReference>
<dbReference type="Pfam" id="PF19489">
    <property type="entry name" value="SLT_4"/>
    <property type="match status" value="1"/>
</dbReference>
<dbReference type="InterPro" id="IPR023346">
    <property type="entry name" value="Lysozyme-like_dom_sf"/>
</dbReference>
<organism evidence="2">
    <name type="scientific">Uncultured Desulfatiglans sp</name>
    <dbReference type="NCBI Taxonomy" id="1748965"/>
    <lineage>
        <taxon>Bacteria</taxon>
        <taxon>Pseudomonadati</taxon>
        <taxon>Thermodesulfobacteriota</taxon>
        <taxon>Desulfobacteria</taxon>
        <taxon>Desulfatiglandales</taxon>
        <taxon>Desulfatiglandaceae</taxon>
        <taxon>Desulfatiglans</taxon>
        <taxon>environmental samples</taxon>
    </lineage>
</organism>
<protein>
    <submittedName>
        <fullName evidence="2">Lytic transglycosylase catalytic</fullName>
    </submittedName>
</protein>
<evidence type="ECO:0000313" key="2">
    <source>
        <dbReference type="EMBL" id="VBB44526.1"/>
    </source>
</evidence>
<name>A0A653A8W5_UNCDX</name>
<dbReference type="SUPFAM" id="SSF53955">
    <property type="entry name" value="Lysozyme-like"/>
    <property type="match status" value="1"/>
</dbReference>
<accession>A0A653A8W5</accession>
<reference evidence="2" key="1">
    <citation type="submission" date="2018-07" db="EMBL/GenBank/DDBJ databases">
        <authorList>
            <consortium name="Genoscope - CEA"/>
            <person name="William W."/>
        </authorList>
    </citation>
    <scope>NUCLEOTIDE SEQUENCE</scope>
    <source>
        <strain evidence="2">IK1</strain>
    </source>
</reference>
<dbReference type="InterPro" id="IPR045795">
    <property type="entry name" value="SLT_4"/>
</dbReference>
<gene>
    <name evidence="2" type="ORF">TRIP_B330630</name>
</gene>
<sequence>MMQRGKLFVPLVALFILATLMLPGCGGRSLQTENTDDLCELFRRQRGWYPAAAAARHRWGISIPIMMSIIRQESHFAAEAKPPRTRCLWVFPGPRPSSAYGYAQAGDAAWEDYKKWTGRGGADRDDFEDAVDFVGWYCHMSHIRCGIAKSDAYRLYLAYHEGHGGYNRRTYAGKTWLQNVAAKVARQAQGYAAQLAVCEPALEKRRPCCLWPF</sequence>
<dbReference type="AlphaFoldDB" id="A0A653A8W5"/>
<proteinExistence type="predicted"/>
<evidence type="ECO:0000259" key="1">
    <source>
        <dbReference type="Pfam" id="PF19489"/>
    </source>
</evidence>